<name>A0A2P2QPF5_RHIMU</name>
<sequence length="31" mass="3827">MYPYLFVKFDKKSEGDLWFLVNDWLLNLMPC</sequence>
<accession>A0A2P2QPF5</accession>
<organism evidence="1">
    <name type="scientific">Rhizophora mucronata</name>
    <name type="common">Asiatic mangrove</name>
    <dbReference type="NCBI Taxonomy" id="61149"/>
    <lineage>
        <taxon>Eukaryota</taxon>
        <taxon>Viridiplantae</taxon>
        <taxon>Streptophyta</taxon>
        <taxon>Embryophyta</taxon>
        <taxon>Tracheophyta</taxon>
        <taxon>Spermatophyta</taxon>
        <taxon>Magnoliopsida</taxon>
        <taxon>eudicotyledons</taxon>
        <taxon>Gunneridae</taxon>
        <taxon>Pentapetalae</taxon>
        <taxon>rosids</taxon>
        <taxon>fabids</taxon>
        <taxon>Malpighiales</taxon>
        <taxon>Rhizophoraceae</taxon>
        <taxon>Rhizophora</taxon>
    </lineage>
</organism>
<reference evidence="1" key="1">
    <citation type="submission" date="2018-02" db="EMBL/GenBank/DDBJ databases">
        <title>Rhizophora mucronata_Transcriptome.</title>
        <authorList>
            <person name="Meera S.P."/>
            <person name="Sreeshan A."/>
            <person name="Augustine A."/>
        </authorList>
    </citation>
    <scope>NUCLEOTIDE SEQUENCE</scope>
    <source>
        <tissue evidence="1">Leaf</tissue>
    </source>
</reference>
<dbReference type="AlphaFoldDB" id="A0A2P2QPF5"/>
<evidence type="ECO:0000313" key="1">
    <source>
        <dbReference type="EMBL" id="MBX68795.1"/>
    </source>
</evidence>
<dbReference type="EMBL" id="GGEC01088311">
    <property type="protein sequence ID" value="MBX68795.1"/>
    <property type="molecule type" value="Transcribed_RNA"/>
</dbReference>
<protein>
    <submittedName>
        <fullName evidence="1">Uncharacterized protein</fullName>
    </submittedName>
</protein>
<proteinExistence type="predicted"/>